<dbReference type="RefSeq" id="WP_078812402.1">
    <property type="nucleotide sequence ID" value="NZ_FUYE01000003.1"/>
</dbReference>
<organism evidence="2 3">
    <name type="scientific">Prosthecobacter debontii</name>
    <dbReference type="NCBI Taxonomy" id="48467"/>
    <lineage>
        <taxon>Bacteria</taxon>
        <taxon>Pseudomonadati</taxon>
        <taxon>Verrucomicrobiota</taxon>
        <taxon>Verrucomicrobiia</taxon>
        <taxon>Verrucomicrobiales</taxon>
        <taxon>Verrucomicrobiaceae</taxon>
        <taxon>Prosthecobacter</taxon>
    </lineage>
</organism>
<feature type="region of interest" description="Disordered" evidence="1">
    <location>
        <begin position="147"/>
        <end position="176"/>
    </location>
</feature>
<feature type="region of interest" description="Disordered" evidence="1">
    <location>
        <begin position="185"/>
        <end position="204"/>
    </location>
</feature>
<feature type="compositionally biased region" description="Low complexity" evidence="1">
    <location>
        <begin position="147"/>
        <end position="161"/>
    </location>
</feature>
<evidence type="ECO:0000313" key="3">
    <source>
        <dbReference type="Proteomes" id="UP000190774"/>
    </source>
</evidence>
<name>A0A1T4XA43_9BACT</name>
<reference evidence="3" key="1">
    <citation type="submission" date="2017-02" db="EMBL/GenBank/DDBJ databases">
        <authorList>
            <person name="Varghese N."/>
            <person name="Submissions S."/>
        </authorList>
    </citation>
    <scope>NUCLEOTIDE SEQUENCE [LARGE SCALE GENOMIC DNA]</scope>
    <source>
        <strain evidence="3">ATCC 700200</strain>
    </source>
</reference>
<dbReference type="AlphaFoldDB" id="A0A1T4XA43"/>
<gene>
    <name evidence="2" type="ORF">SAMN02745166_01200</name>
</gene>
<sequence>MAKRRVVDTRFWDDSYIAQLSPNAKLLFLYLLTNPLTNCGGVYEIAVKRIVLDTGFTAREVSAQLDRLESDEKIVRRGNWIGIVNFTRYQTLNPSVRQGIATSWANAPAEIIEKLRMPAVAQALLPASHRLVRGSDRLPDLTKTKKNLNLNGAAGDGAALNQATPKGESQPGAVSLSEWLRRRRWTNDDEPWRGRGSDGDSRGR</sequence>
<protein>
    <submittedName>
        <fullName evidence="2">Uncharacterized protein</fullName>
    </submittedName>
</protein>
<accession>A0A1T4XA43</accession>
<proteinExistence type="predicted"/>
<dbReference type="STRING" id="48467.SAMN02745166_01200"/>
<evidence type="ECO:0000256" key="1">
    <source>
        <dbReference type="SAM" id="MobiDB-lite"/>
    </source>
</evidence>
<dbReference type="OrthoDB" id="3199595at2"/>
<keyword evidence="3" id="KW-1185">Reference proteome</keyword>
<dbReference type="EMBL" id="FUYE01000003">
    <property type="protein sequence ID" value="SKA85751.1"/>
    <property type="molecule type" value="Genomic_DNA"/>
</dbReference>
<evidence type="ECO:0000313" key="2">
    <source>
        <dbReference type="EMBL" id="SKA85751.1"/>
    </source>
</evidence>
<dbReference type="Proteomes" id="UP000190774">
    <property type="component" value="Unassembled WGS sequence"/>
</dbReference>